<dbReference type="SUPFAM" id="SSF53328">
    <property type="entry name" value="Formyltransferase"/>
    <property type="match status" value="1"/>
</dbReference>
<evidence type="ECO:0000313" key="2">
    <source>
        <dbReference type="EMBL" id="MUZ76247.1"/>
    </source>
</evidence>
<dbReference type="EMBL" id="WPHR01000059">
    <property type="protein sequence ID" value="MUZ76247.1"/>
    <property type="molecule type" value="Genomic_DNA"/>
</dbReference>
<proteinExistence type="predicted"/>
<dbReference type="RefSeq" id="WP_156616695.1">
    <property type="nucleotide sequence ID" value="NZ_WPHR01000059.1"/>
</dbReference>
<comment type="caution">
    <text evidence="2">The sequence shown here is derived from an EMBL/GenBank/DDBJ whole genome shotgun (WGS) entry which is preliminary data.</text>
</comment>
<dbReference type="Pfam" id="PF00551">
    <property type="entry name" value="Formyl_trans_N"/>
    <property type="match status" value="1"/>
</dbReference>
<accession>A0A6L6VQ63</accession>
<dbReference type="InterPro" id="IPR002376">
    <property type="entry name" value="Formyl_transf_N"/>
</dbReference>
<sequence length="187" mass="20467">MKIGIIGQKWLAHQVFDQLRQSYEIGFVAVPDETDRLHTAGIEACVPVVCYKTEGLQRLLDHPVDLLICAHAFVFIPADVRAIASHAIGYHPSLLPLHKGCHSIEDAINAGDRITGGTVYHLTDAMDAGPVAFQDWCFIHEGETATNLWRRVLAPMGVEMLLNAADHLSAYGFLPSEGQEEISRAAA</sequence>
<dbReference type="PANTHER" id="PTHR11138">
    <property type="entry name" value="METHIONYL-TRNA FORMYLTRANSFERASE"/>
    <property type="match status" value="1"/>
</dbReference>
<organism evidence="2 3">
    <name type="scientific">Agrobacterium vitis</name>
    <name type="common">Rhizobium vitis</name>
    <dbReference type="NCBI Taxonomy" id="373"/>
    <lineage>
        <taxon>Bacteria</taxon>
        <taxon>Pseudomonadati</taxon>
        <taxon>Pseudomonadota</taxon>
        <taxon>Alphaproteobacteria</taxon>
        <taxon>Hyphomicrobiales</taxon>
        <taxon>Rhizobiaceae</taxon>
        <taxon>Rhizobium/Agrobacterium group</taxon>
        <taxon>Agrobacterium</taxon>
    </lineage>
</organism>
<gene>
    <name evidence="2" type="ORF">GOZ90_26845</name>
</gene>
<evidence type="ECO:0000313" key="3">
    <source>
        <dbReference type="Proteomes" id="UP000477951"/>
    </source>
</evidence>
<dbReference type="PANTHER" id="PTHR11138:SF5">
    <property type="entry name" value="METHIONYL-TRNA FORMYLTRANSFERASE, MITOCHONDRIAL"/>
    <property type="match status" value="1"/>
</dbReference>
<dbReference type="Proteomes" id="UP000477951">
    <property type="component" value="Unassembled WGS sequence"/>
</dbReference>
<name>A0A6L6VQ63_AGRVI</name>
<evidence type="ECO:0000259" key="1">
    <source>
        <dbReference type="Pfam" id="PF00551"/>
    </source>
</evidence>
<dbReference type="Gene3D" id="3.40.50.170">
    <property type="entry name" value="Formyl transferase, N-terminal domain"/>
    <property type="match status" value="1"/>
</dbReference>
<dbReference type="GO" id="GO:0004479">
    <property type="term" value="F:methionyl-tRNA formyltransferase activity"/>
    <property type="evidence" value="ECO:0007669"/>
    <property type="project" value="TreeGrafter"/>
</dbReference>
<feature type="domain" description="Formyl transferase N-terminal" evidence="1">
    <location>
        <begin position="51"/>
        <end position="154"/>
    </location>
</feature>
<reference evidence="2 3" key="1">
    <citation type="submission" date="2019-12" db="EMBL/GenBank/DDBJ databases">
        <title>Whole-genome sequencing of Allorhizobium vitis.</title>
        <authorList>
            <person name="Gan H.M."/>
            <person name="Szegedi E."/>
            <person name="Burr T."/>
            <person name="Savka M.A."/>
        </authorList>
    </citation>
    <scope>NUCLEOTIDE SEQUENCE [LARGE SCALE GENOMIC DNA]</scope>
    <source>
        <strain evidence="2 3">CG516</strain>
    </source>
</reference>
<dbReference type="InterPro" id="IPR036477">
    <property type="entry name" value="Formyl_transf_N_sf"/>
</dbReference>
<keyword evidence="2" id="KW-0808">Transferase</keyword>
<dbReference type="AlphaFoldDB" id="A0A6L6VQ63"/>
<protein>
    <submittedName>
        <fullName evidence="2">Methionyl-tRNA formyltransferase</fullName>
    </submittedName>
</protein>